<dbReference type="Proteomes" id="UP000253551">
    <property type="component" value="Unassembled WGS sequence"/>
</dbReference>
<dbReference type="EMBL" id="PJQM01004542">
    <property type="protein sequence ID" value="RCH84105.1"/>
    <property type="molecule type" value="Genomic_DNA"/>
</dbReference>
<name>A0A367J2F1_RHIST</name>
<keyword evidence="2" id="KW-1185">Reference proteome</keyword>
<sequence>MTVNCPSEYRLYRIEENTSGVSGTAVSSFFKRYNAVDWSFYNYCNFHRNVQSNASKMKQCYYDDLQNIKKNMKKQKNKEVARTVNIVNSTVGVVGENSGNVTINDANNKRKAHELEEEKDSEIEEETNVYAVNSSLRLLYPYIYQVYRGEDVDIKDIKSKYYGNTLQDIIYKYCYESFTEYKSMSKLQRSYYHCHLPGIINCIHMNNNMLINHILKKCIDKALSNRALNVEEVDIRDHIAHLKNAYKVDGIEGLRLTIAKRKYEMMLGRKFQDVMVDEEYMILEMFEIMLNEVAFGDCKNNTTEINYLNYWKNVLAVAFRGTEIKFRIEESTSASTKSDRMINEIEFGKASIYISGRKIDLIVETKSVNTKNMPITIELSNAEFKKMDADDDFITIQQNKNIRTSKSILSSIFTLNSGEPVIGLDFVGLSGYLFSAQYLESAVFITREADVYLPGDTVDFDEFMDECEEVLALIFGYKNYIVKQAGAIDQKCRVLLVASTEDSREYLPPTFYSPKR</sequence>
<gene>
    <name evidence="1" type="ORF">CU098_005853</name>
</gene>
<proteinExistence type="predicted"/>
<evidence type="ECO:0000313" key="2">
    <source>
        <dbReference type="Proteomes" id="UP000253551"/>
    </source>
</evidence>
<reference evidence="1 2" key="1">
    <citation type="journal article" date="2018" name="G3 (Bethesda)">
        <title>Phylogenetic and Phylogenomic Definition of Rhizopus Species.</title>
        <authorList>
            <person name="Gryganskyi A.P."/>
            <person name="Golan J."/>
            <person name="Dolatabadi S."/>
            <person name="Mondo S."/>
            <person name="Robb S."/>
            <person name="Idnurm A."/>
            <person name="Muszewska A."/>
            <person name="Steczkiewicz K."/>
            <person name="Masonjones S."/>
            <person name="Liao H.L."/>
            <person name="Gajdeczka M.T."/>
            <person name="Anike F."/>
            <person name="Vuek A."/>
            <person name="Anishchenko I.M."/>
            <person name="Voigt K."/>
            <person name="de Hoog G.S."/>
            <person name="Smith M.E."/>
            <person name="Heitman J."/>
            <person name="Vilgalys R."/>
            <person name="Stajich J.E."/>
        </authorList>
    </citation>
    <scope>NUCLEOTIDE SEQUENCE [LARGE SCALE GENOMIC DNA]</scope>
    <source>
        <strain evidence="1 2">LSU 92-RS-03</strain>
    </source>
</reference>
<dbReference type="AlphaFoldDB" id="A0A367J2F1"/>
<accession>A0A367J2F1</accession>
<protein>
    <submittedName>
        <fullName evidence="1">Uncharacterized protein</fullName>
    </submittedName>
</protein>
<organism evidence="1 2">
    <name type="scientific">Rhizopus stolonifer</name>
    <name type="common">Rhizopus nigricans</name>
    <dbReference type="NCBI Taxonomy" id="4846"/>
    <lineage>
        <taxon>Eukaryota</taxon>
        <taxon>Fungi</taxon>
        <taxon>Fungi incertae sedis</taxon>
        <taxon>Mucoromycota</taxon>
        <taxon>Mucoromycotina</taxon>
        <taxon>Mucoromycetes</taxon>
        <taxon>Mucorales</taxon>
        <taxon>Mucorineae</taxon>
        <taxon>Rhizopodaceae</taxon>
        <taxon>Rhizopus</taxon>
    </lineage>
</organism>
<dbReference type="OrthoDB" id="2290452at2759"/>
<comment type="caution">
    <text evidence="1">The sequence shown here is derived from an EMBL/GenBank/DDBJ whole genome shotgun (WGS) entry which is preliminary data.</text>
</comment>
<evidence type="ECO:0000313" key="1">
    <source>
        <dbReference type="EMBL" id="RCH84105.1"/>
    </source>
</evidence>